<evidence type="ECO:0000256" key="4">
    <source>
        <dbReference type="ARBA" id="ARBA00022840"/>
    </source>
</evidence>
<dbReference type="NCBIfam" id="TIGR00464">
    <property type="entry name" value="gltX_bact"/>
    <property type="match status" value="1"/>
</dbReference>
<dbReference type="Gene3D" id="3.40.50.620">
    <property type="entry name" value="HUPs"/>
    <property type="match status" value="1"/>
</dbReference>
<reference evidence="9" key="1">
    <citation type="submission" date="2018-06" db="EMBL/GenBank/DDBJ databases">
        <authorList>
            <person name="Zhirakovskaya E."/>
        </authorList>
    </citation>
    <scope>NUCLEOTIDE SEQUENCE</scope>
</reference>
<evidence type="ECO:0000313" key="9">
    <source>
        <dbReference type="EMBL" id="VAW10025.1"/>
    </source>
</evidence>
<dbReference type="GO" id="GO:0006424">
    <property type="term" value="P:glutamyl-tRNA aminoacylation"/>
    <property type="evidence" value="ECO:0007669"/>
    <property type="project" value="InterPro"/>
</dbReference>
<keyword evidence="2 9" id="KW-0436">Ligase</keyword>
<gene>
    <name evidence="9" type="ORF">MNBD_ALPHA09-1492</name>
</gene>
<dbReference type="PANTHER" id="PTHR43311">
    <property type="entry name" value="GLUTAMATE--TRNA LIGASE"/>
    <property type="match status" value="1"/>
</dbReference>
<dbReference type="AlphaFoldDB" id="A0A3B0SVR1"/>
<dbReference type="EMBL" id="UOEM01000003">
    <property type="protein sequence ID" value="VAW10025.1"/>
    <property type="molecule type" value="Genomic_DNA"/>
</dbReference>
<dbReference type="InterPro" id="IPR020751">
    <property type="entry name" value="aa-tRNA-synth_I_codon-bd_sub2"/>
</dbReference>
<dbReference type="InterPro" id="IPR000924">
    <property type="entry name" value="Glu/Gln-tRNA-synth"/>
</dbReference>
<dbReference type="EC" id="6.1.1.24" evidence="9"/>
<comment type="similarity">
    <text evidence="1">Belongs to the class-I aminoacyl-tRNA synthetase family. Glutamate--tRNA ligase type 1 subfamily.</text>
</comment>
<feature type="domain" description="Glutamyl/glutaminyl-tRNA synthetase class Ib catalytic" evidence="7">
    <location>
        <begin position="3"/>
        <end position="305"/>
    </location>
</feature>
<dbReference type="InterPro" id="IPR001412">
    <property type="entry name" value="aa-tRNA-synth_I_CS"/>
</dbReference>
<evidence type="ECO:0000259" key="8">
    <source>
        <dbReference type="Pfam" id="PF19269"/>
    </source>
</evidence>
<evidence type="ECO:0000256" key="2">
    <source>
        <dbReference type="ARBA" id="ARBA00022598"/>
    </source>
</evidence>
<name>A0A3B0SVR1_9ZZZZ</name>
<evidence type="ECO:0000256" key="3">
    <source>
        <dbReference type="ARBA" id="ARBA00022741"/>
    </source>
</evidence>
<dbReference type="InterPro" id="IPR049940">
    <property type="entry name" value="GluQ/Sye"/>
</dbReference>
<dbReference type="InterPro" id="IPR020058">
    <property type="entry name" value="Glu/Gln-tRNA-synth_Ib_cat-dom"/>
</dbReference>
<evidence type="ECO:0000256" key="1">
    <source>
        <dbReference type="ARBA" id="ARBA00007894"/>
    </source>
</evidence>
<dbReference type="SUPFAM" id="SSF52374">
    <property type="entry name" value="Nucleotidylyl transferase"/>
    <property type="match status" value="1"/>
</dbReference>
<dbReference type="Gene3D" id="1.10.10.350">
    <property type="match status" value="1"/>
</dbReference>
<protein>
    <submittedName>
        <fullName evidence="9">Glutamyl-tRNA(Gln) synthetase</fullName>
        <ecNumber evidence="9">6.1.1.24</ecNumber>
    </submittedName>
</protein>
<dbReference type="GO" id="GO:0000049">
    <property type="term" value="F:tRNA binding"/>
    <property type="evidence" value="ECO:0007669"/>
    <property type="project" value="InterPro"/>
</dbReference>
<dbReference type="InterPro" id="IPR004527">
    <property type="entry name" value="Glu-tRNA-ligase_bac/mito"/>
</dbReference>
<dbReference type="GO" id="GO:0050561">
    <property type="term" value="F:glutamate-tRNA(Gln) ligase activity"/>
    <property type="evidence" value="ECO:0007669"/>
    <property type="project" value="UniProtKB-EC"/>
</dbReference>
<keyword evidence="3" id="KW-0547">Nucleotide-binding</keyword>
<dbReference type="GO" id="GO:0004818">
    <property type="term" value="F:glutamate-tRNA ligase activity"/>
    <property type="evidence" value="ECO:0007669"/>
    <property type="project" value="InterPro"/>
</dbReference>
<dbReference type="Pfam" id="PF19269">
    <property type="entry name" value="Anticodon_2"/>
    <property type="match status" value="1"/>
</dbReference>
<dbReference type="SUPFAM" id="SSF48163">
    <property type="entry name" value="An anticodon-binding domain of class I aminoacyl-tRNA synthetases"/>
    <property type="match status" value="1"/>
</dbReference>
<proteinExistence type="inferred from homology"/>
<dbReference type="GO" id="GO:0005739">
    <property type="term" value="C:mitochondrion"/>
    <property type="evidence" value="ECO:0007669"/>
    <property type="project" value="TreeGrafter"/>
</dbReference>
<dbReference type="HAMAP" id="MF_00022">
    <property type="entry name" value="Glu_tRNA_synth_type1"/>
    <property type="match status" value="1"/>
</dbReference>
<evidence type="ECO:0000256" key="6">
    <source>
        <dbReference type="ARBA" id="ARBA00023146"/>
    </source>
</evidence>
<dbReference type="PRINTS" id="PR00987">
    <property type="entry name" value="TRNASYNTHGLU"/>
</dbReference>
<dbReference type="GO" id="GO:0005524">
    <property type="term" value="F:ATP binding"/>
    <property type="evidence" value="ECO:0007669"/>
    <property type="project" value="UniProtKB-KW"/>
</dbReference>
<dbReference type="PROSITE" id="PS00178">
    <property type="entry name" value="AA_TRNA_LIGASE_I"/>
    <property type="match status" value="1"/>
</dbReference>
<accession>A0A3B0SVR1</accession>
<feature type="domain" description="Aminoacyl-tRNA synthetase class I anticodon-binding" evidence="8">
    <location>
        <begin position="383"/>
        <end position="442"/>
    </location>
</feature>
<dbReference type="PANTHER" id="PTHR43311:SF2">
    <property type="entry name" value="GLUTAMATE--TRNA LIGASE, MITOCHONDRIAL-RELATED"/>
    <property type="match status" value="1"/>
</dbReference>
<dbReference type="InterPro" id="IPR045462">
    <property type="entry name" value="aa-tRNA-synth_I_cd-bd"/>
</dbReference>
<dbReference type="InterPro" id="IPR014729">
    <property type="entry name" value="Rossmann-like_a/b/a_fold"/>
</dbReference>
<sequence>MSVTVRFAPSPTGRLHIGNTRTALLNWLFAQQHSGRFMLRMDDTDTARSTEAFAEAIERDLAWLGLAHDLFDRQSGRIARYEAIADKLKVDGRLYACYETPQELERKRKRQLLRGLPPVYDREGLSLGEAERAVLEAQGRHAHWRFKLQPANVVWDDAVRGLQSVDCASLSDPVLVREDGSYLYTLPSVVDDIDHGITHVIRGEDHVANTAPQIQLFEALGQTPPSFAHHSLLVNAEGGRLSKRDGALSLGDMAEAGLEAMAVASYAATIGTSDPVEPHQSLDDLVARFDFAKLSRAPARFDPDELALVNARLLHGRAYAAVAGELTRLGVGGGEAFWLAVRGNLEILADARTWWDIAQGPVAPAIGDEAEYCRTAAGLLPPEPWDGNTWSQWTGAVSETTKRKGRRLFAPLRFALTGQGRGPELSAFLPFIGRERAEARLSGRRA</sequence>
<keyword evidence="5" id="KW-0648">Protein biosynthesis</keyword>
<dbReference type="InterPro" id="IPR008925">
    <property type="entry name" value="aa_tRNA-synth_I_cd-bd_sf"/>
</dbReference>
<keyword evidence="4" id="KW-0067">ATP-binding</keyword>
<keyword evidence="6" id="KW-0030">Aminoacyl-tRNA synthetase</keyword>
<dbReference type="Pfam" id="PF00749">
    <property type="entry name" value="tRNA-synt_1c"/>
    <property type="match status" value="1"/>
</dbReference>
<evidence type="ECO:0000256" key="5">
    <source>
        <dbReference type="ARBA" id="ARBA00022917"/>
    </source>
</evidence>
<organism evidence="9">
    <name type="scientific">hydrothermal vent metagenome</name>
    <dbReference type="NCBI Taxonomy" id="652676"/>
    <lineage>
        <taxon>unclassified sequences</taxon>
        <taxon>metagenomes</taxon>
        <taxon>ecological metagenomes</taxon>
    </lineage>
</organism>
<evidence type="ECO:0000259" key="7">
    <source>
        <dbReference type="Pfam" id="PF00749"/>
    </source>
</evidence>